<dbReference type="InterPro" id="IPR036259">
    <property type="entry name" value="MFS_trans_sf"/>
</dbReference>
<dbReference type="Proteomes" id="UP000325577">
    <property type="component" value="Linkage Group LG10"/>
</dbReference>
<evidence type="ECO:0000256" key="4">
    <source>
        <dbReference type="ARBA" id="ARBA00022692"/>
    </source>
</evidence>
<dbReference type="GO" id="GO:0016020">
    <property type="term" value="C:membrane"/>
    <property type="evidence" value="ECO:0007669"/>
    <property type="project" value="UniProtKB-SubCell"/>
</dbReference>
<dbReference type="SUPFAM" id="SSF103473">
    <property type="entry name" value="MFS general substrate transporter"/>
    <property type="match status" value="1"/>
</dbReference>
<feature type="transmembrane region" description="Helical" evidence="8">
    <location>
        <begin position="208"/>
        <end position="230"/>
    </location>
</feature>
<dbReference type="PANTHER" id="PTHR11660:SF53">
    <property type="entry name" value="SOLUTE CARRIER FAMILY 40 MEMBER 3, CHLOROPLASTIC"/>
    <property type="match status" value="1"/>
</dbReference>
<feature type="region of interest" description="Disordered" evidence="9">
    <location>
        <begin position="19"/>
        <end position="51"/>
    </location>
</feature>
<keyword evidence="6 8" id="KW-0472">Membrane</keyword>
<dbReference type="AlphaFoldDB" id="A0A5J5BT45"/>
<evidence type="ECO:0000256" key="3">
    <source>
        <dbReference type="ARBA" id="ARBA00022448"/>
    </source>
</evidence>
<evidence type="ECO:0000256" key="9">
    <source>
        <dbReference type="SAM" id="MobiDB-lite"/>
    </source>
</evidence>
<comment type="similarity">
    <text evidence="7">Belongs to the major facilitator superfamily. Phosphate:H(+) symporter (TC 2.A.1.9) family.</text>
</comment>
<evidence type="ECO:0000256" key="5">
    <source>
        <dbReference type="ARBA" id="ARBA00022989"/>
    </source>
</evidence>
<dbReference type="CDD" id="cd17480">
    <property type="entry name" value="MFS_SLC40A1_like"/>
    <property type="match status" value="1"/>
</dbReference>
<feature type="transmembrane region" description="Helical" evidence="8">
    <location>
        <begin position="398"/>
        <end position="420"/>
    </location>
</feature>
<dbReference type="InterPro" id="IPR009716">
    <property type="entry name" value="Ferroportin-1"/>
</dbReference>
<feature type="transmembrane region" description="Helical" evidence="8">
    <location>
        <begin position="485"/>
        <end position="502"/>
    </location>
</feature>
<feature type="transmembrane region" description="Helical" evidence="8">
    <location>
        <begin position="322"/>
        <end position="340"/>
    </location>
</feature>
<evidence type="ECO:0000313" key="11">
    <source>
        <dbReference type="Proteomes" id="UP000325577"/>
    </source>
</evidence>
<keyword evidence="11" id="KW-1185">Reference proteome</keyword>
<dbReference type="GO" id="GO:0005381">
    <property type="term" value="F:iron ion transmembrane transporter activity"/>
    <property type="evidence" value="ECO:0007669"/>
    <property type="project" value="UniProtKB-UniRule"/>
</dbReference>
<keyword evidence="8" id="KW-0406">Ion transport</keyword>
<evidence type="ECO:0000256" key="2">
    <source>
        <dbReference type="ARBA" id="ARBA00006279"/>
    </source>
</evidence>
<evidence type="ECO:0000256" key="6">
    <source>
        <dbReference type="ARBA" id="ARBA00023136"/>
    </source>
</evidence>
<accession>A0A5J5BT45</accession>
<evidence type="ECO:0000256" key="1">
    <source>
        <dbReference type="ARBA" id="ARBA00004141"/>
    </source>
</evidence>
<feature type="transmembrane region" description="Helical" evidence="8">
    <location>
        <begin position="175"/>
        <end position="196"/>
    </location>
</feature>
<proteinExistence type="inferred from homology"/>
<comment type="function">
    <text evidence="8">May be involved in iron transport and iron homeostasis.</text>
</comment>
<sequence length="593" mass="63307">MGVVTISQPPSTLFNLSPRLRQVRSSSSSSPPSRIRYGFSSRRRLNSHSTPPRFDNFNSRCSITDTDVFDHVANEEEGQEDFSAAASNCSVPIVHLKSDILETESLNILGEGTYVDSLLTTWPVLSEEEQNALAATPAHPAGLYAFYASCVAGNLVEQLYNFAWPAAIALLHPSLLPVAVMGFFAKLAIIAGGPLVGKLMDHFPRVPAYNCLTVVQAAAQLLSVGMIIHAHNAHPSLASSVILRPWFVVLVLAGAVERLTGLALGIAMERDWVVLLAGMNRPIALAQANAILSRIDLLCEIAGASLFGILLSKYDPVTCLKLAAGLMIGALPVVVLLTTLTNKLSTGVLDHTRCSQTCCRSSTGGSLPQAENIVEMGVDAFKHGWVEYMHQPVLPASLSYVLLYFNVVLAPGGLMTAFLTQRGLNPSIIGGFSGLCAFMGIAATFISASLVRRVGILKAGAVGLIFQASLLTLAVAVYLSGSLSRQTPLLFFLCLIVLSRLGHMSYDVVGAQILQTGIPTSKANLIGTTEASIASLAESVMLGVAIVANDVSHFGYLATLSLLSVVGAAWLFCWWLANPTVEQRRLFSFDPHF</sequence>
<keyword evidence="4 8" id="KW-0812">Transmembrane</keyword>
<evidence type="ECO:0000313" key="10">
    <source>
        <dbReference type="EMBL" id="KAA8545260.1"/>
    </source>
</evidence>
<comment type="similarity">
    <text evidence="2 8">Belongs to the ferroportin (FP) (TC 2.A.100) family. SLC40A subfamily.</text>
</comment>
<gene>
    <name evidence="10" type="ORF">F0562_020044</name>
</gene>
<keyword evidence="3 8" id="KW-0813">Transport</keyword>
<feature type="transmembrane region" description="Helical" evidence="8">
    <location>
        <begin position="523"/>
        <end position="548"/>
    </location>
</feature>
<keyword evidence="5 8" id="KW-1133">Transmembrane helix</keyword>
<evidence type="ECO:0000256" key="8">
    <source>
        <dbReference type="RuleBase" id="RU365065"/>
    </source>
</evidence>
<feature type="transmembrane region" description="Helical" evidence="8">
    <location>
        <begin position="554"/>
        <end position="577"/>
    </location>
</feature>
<dbReference type="Pfam" id="PF06963">
    <property type="entry name" value="FPN1"/>
    <property type="match status" value="1"/>
</dbReference>
<dbReference type="OrthoDB" id="648861at2759"/>
<feature type="compositionally biased region" description="Low complexity" evidence="9">
    <location>
        <begin position="19"/>
        <end position="36"/>
    </location>
</feature>
<feature type="transmembrane region" description="Helical" evidence="8">
    <location>
        <begin position="242"/>
        <end position="267"/>
    </location>
</feature>
<dbReference type="PANTHER" id="PTHR11660">
    <property type="entry name" value="SOLUTE CARRIER FAMILY 40 MEMBER"/>
    <property type="match status" value="1"/>
</dbReference>
<feature type="transmembrane region" description="Helical" evidence="8">
    <location>
        <begin position="459"/>
        <end position="479"/>
    </location>
</feature>
<comment type="subcellular location">
    <subcellularLocation>
        <location evidence="1 8">Membrane</location>
        <topology evidence="1 8">Multi-pass membrane protein</topology>
    </subcellularLocation>
</comment>
<reference evidence="10 11" key="1">
    <citation type="submission" date="2019-09" db="EMBL/GenBank/DDBJ databases">
        <title>A chromosome-level genome assembly of the Chinese tupelo Nyssa sinensis.</title>
        <authorList>
            <person name="Yang X."/>
            <person name="Kang M."/>
            <person name="Yang Y."/>
            <person name="Xiong H."/>
            <person name="Wang M."/>
            <person name="Zhang Z."/>
            <person name="Wang Z."/>
            <person name="Wu H."/>
            <person name="Ma T."/>
            <person name="Liu J."/>
            <person name="Xi Z."/>
        </authorList>
    </citation>
    <scope>NUCLEOTIDE SEQUENCE [LARGE SCALE GENOMIC DNA]</scope>
    <source>
        <strain evidence="10">J267</strain>
        <tissue evidence="10">Leaf</tissue>
    </source>
</reference>
<name>A0A5J5BT45_9ASTE</name>
<dbReference type="EMBL" id="CM018033">
    <property type="protein sequence ID" value="KAA8545260.1"/>
    <property type="molecule type" value="Genomic_DNA"/>
</dbReference>
<protein>
    <recommendedName>
        <fullName evidence="8">Solute carrier family 40 member</fullName>
    </recommendedName>
</protein>
<feature type="transmembrane region" description="Helical" evidence="8">
    <location>
        <begin position="426"/>
        <end position="447"/>
    </location>
</feature>
<evidence type="ECO:0000256" key="7">
    <source>
        <dbReference type="ARBA" id="ARBA00044504"/>
    </source>
</evidence>
<organism evidence="10 11">
    <name type="scientific">Nyssa sinensis</name>
    <dbReference type="NCBI Taxonomy" id="561372"/>
    <lineage>
        <taxon>Eukaryota</taxon>
        <taxon>Viridiplantae</taxon>
        <taxon>Streptophyta</taxon>
        <taxon>Embryophyta</taxon>
        <taxon>Tracheophyta</taxon>
        <taxon>Spermatophyta</taxon>
        <taxon>Magnoliopsida</taxon>
        <taxon>eudicotyledons</taxon>
        <taxon>Gunneridae</taxon>
        <taxon>Pentapetalae</taxon>
        <taxon>asterids</taxon>
        <taxon>Cornales</taxon>
        <taxon>Nyssaceae</taxon>
        <taxon>Nyssa</taxon>
    </lineage>
</organism>